<dbReference type="PANTHER" id="PTHR42673">
    <property type="entry name" value="MALEYLACETOACETATE ISOMERASE"/>
    <property type="match status" value="1"/>
</dbReference>
<proteinExistence type="inferred from homology"/>
<dbReference type="GO" id="GO:0004364">
    <property type="term" value="F:glutathione transferase activity"/>
    <property type="evidence" value="ECO:0007669"/>
    <property type="project" value="TreeGrafter"/>
</dbReference>
<accession>A0A9W8XNH1</accession>
<dbReference type="Pfam" id="PF00043">
    <property type="entry name" value="GST_C"/>
    <property type="match status" value="1"/>
</dbReference>
<dbReference type="SUPFAM" id="SSF52833">
    <property type="entry name" value="Thioredoxin-like"/>
    <property type="match status" value="1"/>
</dbReference>
<dbReference type="InterPro" id="IPR040079">
    <property type="entry name" value="Glutathione_S-Trfase"/>
</dbReference>
<dbReference type="Pfam" id="PF13417">
    <property type="entry name" value="GST_N_3"/>
    <property type="match status" value="1"/>
</dbReference>
<evidence type="ECO:0000313" key="5">
    <source>
        <dbReference type="EMBL" id="KAJ4355873.1"/>
    </source>
</evidence>
<dbReference type="InterPro" id="IPR036249">
    <property type="entry name" value="Thioredoxin-like_sf"/>
</dbReference>
<evidence type="ECO:0000259" key="3">
    <source>
        <dbReference type="PROSITE" id="PS50404"/>
    </source>
</evidence>
<dbReference type="GeneID" id="80907425"/>
<reference evidence="5" key="1">
    <citation type="submission" date="2022-10" db="EMBL/GenBank/DDBJ databases">
        <title>Tapping the CABI collections for fungal endophytes: first genome assemblies for Collariella, Neodidymelliopsis, Ascochyta clinopodiicola, Didymella pomorum, Didymosphaeria variabile, Neocosmospora piperis and Neocucurbitaria cava.</title>
        <authorList>
            <person name="Hill R."/>
        </authorList>
    </citation>
    <scope>NUCLEOTIDE SEQUENCE</scope>
    <source>
        <strain evidence="5">IMI 356815</strain>
    </source>
</reference>
<dbReference type="RefSeq" id="XP_056072999.1">
    <property type="nucleotide sequence ID" value="XM_056212691.1"/>
</dbReference>
<feature type="region of interest" description="Disordered" evidence="2">
    <location>
        <begin position="222"/>
        <end position="251"/>
    </location>
</feature>
<organism evidence="5 6">
    <name type="scientific">Didymosphaeria variabile</name>
    <dbReference type="NCBI Taxonomy" id="1932322"/>
    <lineage>
        <taxon>Eukaryota</taxon>
        <taxon>Fungi</taxon>
        <taxon>Dikarya</taxon>
        <taxon>Ascomycota</taxon>
        <taxon>Pezizomycotina</taxon>
        <taxon>Dothideomycetes</taxon>
        <taxon>Pleosporomycetidae</taxon>
        <taxon>Pleosporales</taxon>
        <taxon>Massarineae</taxon>
        <taxon>Didymosphaeriaceae</taxon>
        <taxon>Didymosphaeria</taxon>
    </lineage>
</organism>
<comment type="caution">
    <text evidence="5">The sequence shown here is derived from an EMBL/GenBank/DDBJ whole genome shotgun (WGS) entry which is preliminary data.</text>
</comment>
<evidence type="ECO:0000313" key="6">
    <source>
        <dbReference type="Proteomes" id="UP001140513"/>
    </source>
</evidence>
<dbReference type="SUPFAM" id="SSF47616">
    <property type="entry name" value="GST C-terminal domain-like"/>
    <property type="match status" value="1"/>
</dbReference>
<dbReference type="GO" id="GO:0006749">
    <property type="term" value="P:glutathione metabolic process"/>
    <property type="evidence" value="ECO:0007669"/>
    <property type="project" value="TreeGrafter"/>
</dbReference>
<dbReference type="PROSITE" id="PS50405">
    <property type="entry name" value="GST_CTER"/>
    <property type="match status" value="1"/>
</dbReference>
<evidence type="ECO:0000256" key="2">
    <source>
        <dbReference type="SAM" id="MobiDB-lite"/>
    </source>
</evidence>
<dbReference type="InterPro" id="IPR004045">
    <property type="entry name" value="Glutathione_S-Trfase_N"/>
</dbReference>
<comment type="similarity">
    <text evidence="1">Belongs to the GST superfamily. Zeta family.</text>
</comment>
<dbReference type="Proteomes" id="UP001140513">
    <property type="component" value="Unassembled WGS sequence"/>
</dbReference>
<evidence type="ECO:0000259" key="4">
    <source>
        <dbReference type="PROSITE" id="PS50405"/>
    </source>
</evidence>
<dbReference type="GO" id="GO:0006559">
    <property type="term" value="P:L-phenylalanine catabolic process"/>
    <property type="evidence" value="ECO:0007669"/>
    <property type="project" value="TreeGrafter"/>
</dbReference>
<dbReference type="GO" id="GO:0005739">
    <property type="term" value="C:mitochondrion"/>
    <property type="evidence" value="ECO:0007669"/>
    <property type="project" value="TreeGrafter"/>
</dbReference>
<sequence length="251" mass="28389">MSPSEHPTKTTYHLYTFYASSCAARLRIAFNLKNLSYTPHYRDMGKKDHESDEYRKMNPSASIPTLVIETEGKEPFTIGQSVAILEYLEELHPTQTPLLPPPSDPEARSRVRELMYIVSSDIFPPTNSRIAQMVKGMRGEREDAITFVKTIMTRGFTAYEALLSTYFPNARYSAGEEITLADVVLIPQVEQARFYGVNFAQWPLLNGVITRLEELDAFKQAGWRSQGDTPEEDRVSVTREEERGNGLGAKA</sequence>
<name>A0A9W8XNH1_9PLEO</name>
<protein>
    <recommendedName>
        <fullName evidence="7">Maleylacetoacetate isomerase</fullName>
    </recommendedName>
</protein>
<dbReference type="InterPro" id="IPR010987">
    <property type="entry name" value="Glutathione-S-Trfase_C-like"/>
</dbReference>
<evidence type="ECO:0008006" key="7">
    <source>
        <dbReference type="Google" id="ProtNLM"/>
    </source>
</evidence>
<dbReference type="Gene3D" id="3.40.30.10">
    <property type="entry name" value="Glutaredoxin"/>
    <property type="match status" value="1"/>
</dbReference>
<evidence type="ECO:0000256" key="1">
    <source>
        <dbReference type="ARBA" id="ARBA00010007"/>
    </source>
</evidence>
<dbReference type="NCBIfam" id="TIGR01262">
    <property type="entry name" value="maiA"/>
    <property type="match status" value="1"/>
</dbReference>
<dbReference type="OrthoDB" id="202840at2759"/>
<keyword evidence="6" id="KW-1185">Reference proteome</keyword>
<dbReference type="Gene3D" id="1.20.1050.10">
    <property type="match status" value="1"/>
</dbReference>
<feature type="compositionally biased region" description="Basic and acidic residues" evidence="2">
    <location>
        <begin position="232"/>
        <end position="244"/>
    </location>
</feature>
<dbReference type="InterPro" id="IPR004046">
    <property type="entry name" value="GST_C"/>
</dbReference>
<dbReference type="InterPro" id="IPR036282">
    <property type="entry name" value="Glutathione-S-Trfase_C_sf"/>
</dbReference>
<feature type="domain" description="GST C-terminal" evidence="4">
    <location>
        <begin position="104"/>
        <end position="231"/>
    </location>
</feature>
<dbReference type="InterPro" id="IPR005955">
    <property type="entry name" value="GST_Zeta"/>
</dbReference>
<dbReference type="PROSITE" id="PS50404">
    <property type="entry name" value="GST_NTER"/>
    <property type="match status" value="1"/>
</dbReference>
<dbReference type="SFLD" id="SFLDS00019">
    <property type="entry name" value="Glutathione_Transferase_(cytos"/>
    <property type="match status" value="1"/>
</dbReference>
<dbReference type="GO" id="GO:0016034">
    <property type="term" value="F:maleylacetoacetate isomerase activity"/>
    <property type="evidence" value="ECO:0007669"/>
    <property type="project" value="TreeGrafter"/>
</dbReference>
<dbReference type="PANTHER" id="PTHR42673:SF4">
    <property type="entry name" value="MALEYLACETOACETATE ISOMERASE"/>
    <property type="match status" value="1"/>
</dbReference>
<feature type="domain" description="GST N-terminal" evidence="3">
    <location>
        <begin position="10"/>
        <end position="96"/>
    </location>
</feature>
<dbReference type="EMBL" id="JAPEUX010000003">
    <property type="protein sequence ID" value="KAJ4355873.1"/>
    <property type="molecule type" value="Genomic_DNA"/>
</dbReference>
<dbReference type="AlphaFoldDB" id="A0A9W8XNH1"/>
<gene>
    <name evidence="5" type="ORF">N0V89_003895</name>
</gene>
<dbReference type="SFLD" id="SFLDG00358">
    <property type="entry name" value="Main_(cytGST)"/>
    <property type="match status" value="1"/>
</dbReference>